<gene>
    <name evidence="2" type="ORF">ASPCAL06074</name>
</gene>
<accession>A0A0U5G018</accession>
<dbReference type="STRING" id="454130.A0A0U5G018"/>
<proteinExistence type="predicted"/>
<evidence type="ECO:0000256" key="1">
    <source>
        <dbReference type="SAM" id="Phobius"/>
    </source>
</evidence>
<protein>
    <submittedName>
        <fullName evidence="2">Uncharacterized protein</fullName>
    </submittedName>
</protein>
<dbReference type="PANTHER" id="PTHR37577">
    <property type="entry name" value="INTEGRAL MEMBRANE PROTEIN"/>
    <property type="match status" value="1"/>
</dbReference>
<dbReference type="OMA" id="YHFMTAT"/>
<dbReference type="AlphaFoldDB" id="A0A0U5G018"/>
<evidence type="ECO:0000313" key="2">
    <source>
        <dbReference type="EMBL" id="CEL04950.1"/>
    </source>
</evidence>
<keyword evidence="1" id="KW-1133">Transmembrane helix</keyword>
<dbReference type="EMBL" id="CDMC01000004">
    <property type="protein sequence ID" value="CEL04950.1"/>
    <property type="molecule type" value="Genomic_DNA"/>
</dbReference>
<dbReference type="PANTHER" id="PTHR37577:SF1">
    <property type="entry name" value="INTEGRAL MEMBRANE PROTEIN"/>
    <property type="match status" value="1"/>
</dbReference>
<sequence length="407" mass="46102">MSEDDDALVWKCPCLFQADPDIAGIGVICSFVIAAVMANISTCLYLMLFRCGCSPQEEIQSFHRSIRSEDFNPIDRFMRHYMDTKILSSCREVSWLGSLLDRLEQPLSELVQSLADVQLATGIAMLTAAIIRLNHGTITVYHFNTVLNLAWLSSNVHLLALLVIRTKILKSMKQGQRPSYRSRGGGWKKAVQESLGAGLDVIIRVSGMLFLAGLLLYGSYVSGAEGWYDNYNCPASCSLGRRKAGSPEIWMVANFVLVLWEYPRRCLMLWPSAWEIWLDRLRHRVVDDKSITRLAAGTSKLPLWRRLFNCVWYVLASETLDVLVGGIVWFSLGVWWIYYDRNYMYSVSPAEESEKENIVDGFGQLVPLLVLGVPLLQAIHTYCEQSRVNGQRAAIENKTWGEPVCYY</sequence>
<organism evidence="2 3">
    <name type="scientific">Aspergillus calidoustus</name>
    <dbReference type="NCBI Taxonomy" id="454130"/>
    <lineage>
        <taxon>Eukaryota</taxon>
        <taxon>Fungi</taxon>
        <taxon>Dikarya</taxon>
        <taxon>Ascomycota</taxon>
        <taxon>Pezizomycotina</taxon>
        <taxon>Eurotiomycetes</taxon>
        <taxon>Eurotiomycetidae</taxon>
        <taxon>Eurotiales</taxon>
        <taxon>Aspergillaceae</taxon>
        <taxon>Aspergillus</taxon>
        <taxon>Aspergillus subgen. Nidulantes</taxon>
    </lineage>
</organism>
<feature type="transmembrane region" description="Helical" evidence="1">
    <location>
        <begin position="201"/>
        <end position="220"/>
    </location>
</feature>
<feature type="transmembrane region" description="Helical" evidence="1">
    <location>
        <begin position="25"/>
        <end position="48"/>
    </location>
</feature>
<dbReference type="Proteomes" id="UP000054771">
    <property type="component" value="Unassembled WGS sequence"/>
</dbReference>
<name>A0A0U5G018_ASPCI</name>
<dbReference type="OrthoDB" id="4495729at2759"/>
<keyword evidence="1" id="KW-0812">Transmembrane</keyword>
<reference evidence="3" key="1">
    <citation type="journal article" date="2016" name="Genome Announc.">
        <title>Draft genome sequences of fungus Aspergillus calidoustus.</title>
        <authorList>
            <person name="Horn F."/>
            <person name="Linde J."/>
            <person name="Mattern D.J."/>
            <person name="Walther G."/>
            <person name="Guthke R."/>
            <person name="Scherlach K."/>
            <person name="Martin K."/>
            <person name="Brakhage A.A."/>
            <person name="Petzke L."/>
            <person name="Valiante V."/>
        </authorList>
    </citation>
    <scope>NUCLEOTIDE SEQUENCE [LARGE SCALE GENOMIC DNA]</scope>
    <source>
        <strain evidence="3">SF006504</strain>
    </source>
</reference>
<keyword evidence="3" id="KW-1185">Reference proteome</keyword>
<feature type="transmembrane region" description="Helical" evidence="1">
    <location>
        <begin position="311"/>
        <end position="338"/>
    </location>
</feature>
<evidence type="ECO:0000313" key="3">
    <source>
        <dbReference type="Proteomes" id="UP000054771"/>
    </source>
</evidence>
<dbReference type="InterPro" id="IPR053018">
    <property type="entry name" value="Elsinochrome_Biosynth-Asso"/>
</dbReference>
<keyword evidence="1" id="KW-0472">Membrane</keyword>